<dbReference type="Pfam" id="PF16861">
    <property type="entry name" value="Carbam_trans_C"/>
    <property type="match status" value="1"/>
</dbReference>
<dbReference type="InterPro" id="IPR043129">
    <property type="entry name" value="ATPase_NBD"/>
</dbReference>
<proteinExistence type="inferred from homology"/>
<organism evidence="4 5">
    <name type="scientific">Kitasatospora terrestris</name>
    <dbReference type="NCBI Taxonomy" id="258051"/>
    <lineage>
        <taxon>Bacteria</taxon>
        <taxon>Bacillati</taxon>
        <taxon>Actinomycetota</taxon>
        <taxon>Actinomycetes</taxon>
        <taxon>Kitasatosporales</taxon>
        <taxon>Streptomycetaceae</taxon>
        <taxon>Kitasatospora</taxon>
    </lineage>
</organism>
<dbReference type="Pfam" id="PF02543">
    <property type="entry name" value="Carbam_trans_N"/>
    <property type="match status" value="2"/>
</dbReference>
<evidence type="ECO:0000313" key="5">
    <source>
        <dbReference type="Proteomes" id="UP001501752"/>
    </source>
</evidence>
<dbReference type="RefSeq" id="WP_345695207.1">
    <property type="nucleotide sequence ID" value="NZ_BAABIS010000001.1"/>
</dbReference>
<feature type="domain" description="Carbamoyltransferase" evidence="2">
    <location>
        <begin position="120"/>
        <end position="339"/>
    </location>
</feature>
<evidence type="ECO:0000313" key="4">
    <source>
        <dbReference type="EMBL" id="GAA4834549.1"/>
    </source>
</evidence>
<keyword evidence="5" id="KW-1185">Reference proteome</keyword>
<dbReference type="InterPro" id="IPR038152">
    <property type="entry name" value="Carbam_trans_C_sf"/>
</dbReference>
<evidence type="ECO:0000259" key="3">
    <source>
        <dbReference type="Pfam" id="PF16861"/>
    </source>
</evidence>
<feature type="domain" description="Carbamoyltransferase C-terminal" evidence="3">
    <location>
        <begin position="398"/>
        <end position="563"/>
    </location>
</feature>
<accession>A0ABP9DA97</accession>
<evidence type="ECO:0000256" key="1">
    <source>
        <dbReference type="ARBA" id="ARBA00006129"/>
    </source>
</evidence>
<comment type="similarity">
    <text evidence="1">Belongs to the NodU/CmcH family.</text>
</comment>
<protein>
    <submittedName>
        <fullName evidence="4">Carbamoyltransferase</fullName>
    </submittedName>
</protein>
<dbReference type="InterPro" id="IPR031730">
    <property type="entry name" value="Carbam_trans_C"/>
</dbReference>
<gene>
    <name evidence="4" type="ORF">GCM10023235_06400</name>
</gene>
<dbReference type="Gene3D" id="3.90.870.20">
    <property type="entry name" value="Carbamoyltransferase, C-terminal domain"/>
    <property type="match status" value="1"/>
</dbReference>
<evidence type="ECO:0000259" key="2">
    <source>
        <dbReference type="Pfam" id="PF02543"/>
    </source>
</evidence>
<dbReference type="PANTHER" id="PTHR34847:SF1">
    <property type="entry name" value="NODULATION PROTEIN U"/>
    <property type="match status" value="1"/>
</dbReference>
<dbReference type="Gene3D" id="3.30.420.40">
    <property type="match status" value="2"/>
</dbReference>
<dbReference type="EMBL" id="BAABIS010000001">
    <property type="protein sequence ID" value="GAA4834549.1"/>
    <property type="molecule type" value="Genomic_DNA"/>
</dbReference>
<dbReference type="Proteomes" id="UP001501752">
    <property type="component" value="Unassembled WGS sequence"/>
</dbReference>
<dbReference type="SUPFAM" id="SSF53067">
    <property type="entry name" value="Actin-like ATPase domain"/>
    <property type="match status" value="1"/>
</dbReference>
<dbReference type="InterPro" id="IPR003696">
    <property type="entry name" value="Carbtransf_dom"/>
</dbReference>
<comment type="caution">
    <text evidence="4">The sequence shown here is derived from an EMBL/GenBank/DDBJ whole genome shotgun (WGS) entry which is preliminary data.</text>
</comment>
<dbReference type="InterPro" id="IPR051338">
    <property type="entry name" value="NodU/CmcH_Carbamoyltrnsfr"/>
</dbReference>
<dbReference type="PANTHER" id="PTHR34847">
    <property type="entry name" value="NODULATION PROTEIN U"/>
    <property type="match status" value="1"/>
</dbReference>
<reference evidence="5" key="1">
    <citation type="journal article" date="2019" name="Int. J. Syst. Evol. Microbiol.">
        <title>The Global Catalogue of Microorganisms (GCM) 10K type strain sequencing project: providing services to taxonomists for standard genome sequencing and annotation.</title>
        <authorList>
            <consortium name="The Broad Institute Genomics Platform"/>
            <consortium name="The Broad Institute Genome Sequencing Center for Infectious Disease"/>
            <person name="Wu L."/>
            <person name="Ma J."/>
        </authorList>
    </citation>
    <scope>NUCLEOTIDE SEQUENCE [LARGE SCALE GENOMIC DNA]</scope>
    <source>
        <strain evidence="5">JCM 13006</strain>
    </source>
</reference>
<name>A0ABP9DA97_9ACTN</name>
<sequence length="594" mass="65204">MNGTSPGPVVLGISAHFHDAACAVLVGGELVAAAHEERFTRIKQDPALPRRAVLECLRQAGLTLADVDCVAYYEDPVKKLDRQLWTALPALPDARPEALDRLDADRPRREIRDLLGYDGPLEIVDHHLSHAASAYYYSGFEESAVLTVDAVGEWATTTWGRGAGDDLDLLAEVEFPHSLGLLYSTITGHLGFEVNEGEYKVMGLAPYGQPRYADRVRRLVEVADDGSFRLDLDFFDFTNSRTMAAGKLADLLGLEAREPESEIGQDHCDLARSIQLVTEETLLTLASRARRLTSSDRLCMAGGVALNVVAVRRIVEEGPFREVFVQPAAGDAGGSLGAAAVAHRRLTGRRPARGRMRTALIGPGHSVQEVAQTLAAAGDRGFHDFRGREDRLLEAVVDRLAAGKAIGWYHGRSEFGPRALGGRSILADPRRPEMRDRINALVKMREGFRPFAPAVLAEKAADHFRLDHESPFMLETCEVTSPLDLPAVTHVDRSARVQTLTEQVNGRFYRLVRAFDERTGCPILLNTSFNLRGEPIVQTPEDALLCFVRSAIDCLVLEDFVIDREDIPPAWLTWFSGTRPAGGPVVSDSVYSLL</sequence>
<feature type="domain" description="Carbamoyltransferase" evidence="2">
    <location>
        <begin position="10"/>
        <end position="76"/>
    </location>
</feature>
<dbReference type="CDD" id="cd24098">
    <property type="entry name" value="ASKHA_NBD_TobZ_N"/>
    <property type="match status" value="1"/>
</dbReference>